<name>A0A3B0T573_9ZZZZ</name>
<evidence type="ECO:0000256" key="1">
    <source>
        <dbReference type="ARBA" id="ARBA00009254"/>
    </source>
</evidence>
<dbReference type="PROSITE" id="PS00579">
    <property type="entry name" value="RIBOSOMAL_L29"/>
    <property type="match status" value="1"/>
</dbReference>
<dbReference type="EMBL" id="UOEN01000074">
    <property type="protein sequence ID" value="VAW12090.1"/>
    <property type="molecule type" value="Genomic_DNA"/>
</dbReference>
<dbReference type="InterPro" id="IPR018254">
    <property type="entry name" value="Ribosomal_uL29_CS"/>
</dbReference>
<dbReference type="Gene3D" id="1.10.287.310">
    <property type="match status" value="1"/>
</dbReference>
<dbReference type="NCBIfam" id="TIGR00012">
    <property type="entry name" value="L29"/>
    <property type="match status" value="1"/>
</dbReference>
<dbReference type="InterPro" id="IPR050063">
    <property type="entry name" value="Ribosomal_protein_uL29"/>
</dbReference>
<sequence>MEAKKLRELSSEELIQKEKSFKKDLFELNSQKKLGGVEKPSRFRLLKRDVARILTVLSERKIEDRKSEKV</sequence>
<dbReference type="SUPFAM" id="SSF46561">
    <property type="entry name" value="Ribosomal protein L29 (L29p)"/>
    <property type="match status" value="1"/>
</dbReference>
<dbReference type="Pfam" id="PF00831">
    <property type="entry name" value="Ribosomal_L29"/>
    <property type="match status" value="1"/>
</dbReference>
<evidence type="ECO:0000256" key="5">
    <source>
        <dbReference type="ARBA" id="ARBA00035476"/>
    </source>
</evidence>
<proteinExistence type="inferred from homology"/>
<protein>
    <recommendedName>
        <fullName evidence="4">Large ribosomal subunit protein uL29</fullName>
    </recommendedName>
    <alternativeName>
        <fullName evidence="5">50S ribosomal protein L29</fullName>
    </alternativeName>
</protein>
<dbReference type="CDD" id="cd00427">
    <property type="entry name" value="Ribosomal_L29_HIP"/>
    <property type="match status" value="1"/>
</dbReference>
<dbReference type="PANTHER" id="PTHR10916">
    <property type="entry name" value="60S RIBOSOMAL PROTEIN L35/50S RIBOSOMAL PROTEIN L29"/>
    <property type="match status" value="1"/>
</dbReference>
<accession>A0A3B0T573</accession>
<dbReference type="HAMAP" id="MF_00374">
    <property type="entry name" value="Ribosomal_uL29"/>
    <property type="match status" value="1"/>
</dbReference>
<keyword evidence="2" id="KW-0689">Ribosomal protein</keyword>
<gene>
    <name evidence="6" type="ORF">MNBD_BACTEROID05-402</name>
</gene>
<comment type="similarity">
    <text evidence="1">Belongs to the universal ribosomal protein uL29 family.</text>
</comment>
<dbReference type="FunFam" id="1.10.287.310:FF:000001">
    <property type="entry name" value="50S ribosomal protein L29"/>
    <property type="match status" value="1"/>
</dbReference>
<keyword evidence="3" id="KW-0687">Ribonucleoprotein</keyword>
<dbReference type="PANTHER" id="PTHR10916:SF0">
    <property type="entry name" value="LARGE RIBOSOMAL SUBUNIT PROTEIN UL29C"/>
    <property type="match status" value="1"/>
</dbReference>
<evidence type="ECO:0000256" key="2">
    <source>
        <dbReference type="ARBA" id="ARBA00022980"/>
    </source>
</evidence>
<reference evidence="6" key="1">
    <citation type="submission" date="2018-06" db="EMBL/GenBank/DDBJ databases">
        <authorList>
            <person name="Zhirakovskaya E."/>
        </authorList>
    </citation>
    <scope>NUCLEOTIDE SEQUENCE</scope>
</reference>
<dbReference type="GO" id="GO:0006412">
    <property type="term" value="P:translation"/>
    <property type="evidence" value="ECO:0007669"/>
    <property type="project" value="InterPro"/>
</dbReference>
<evidence type="ECO:0000313" key="6">
    <source>
        <dbReference type="EMBL" id="VAW12090.1"/>
    </source>
</evidence>
<dbReference type="AlphaFoldDB" id="A0A3B0T573"/>
<evidence type="ECO:0000256" key="4">
    <source>
        <dbReference type="ARBA" id="ARBA00035204"/>
    </source>
</evidence>
<dbReference type="InterPro" id="IPR001854">
    <property type="entry name" value="Ribosomal_uL29"/>
</dbReference>
<dbReference type="GO" id="GO:0022625">
    <property type="term" value="C:cytosolic large ribosomal subunit"/>
    <property type="evidence" value="ECO:0007669"/>
    <property type="project" value="TreeGrafter"/>
</dbReference>
<dbReference type="GO" id="GO:0003735">
    <property type="term" value="F:structural constituent of ribosome"/>
    <property type="evidence" value="ECO:0007669"/>
    <property type="project" value="InterPro"/>
</dbReference>
<dbReference type="InterPro" id="IPR036049">
    <property type="entry name" value="Ribosomal_uL29_sf"/>
</dbReference>
<organism evidence="6">
    <name type="scientific">hydrothermal vent metagenome</name>
    <dbReference type="NCBI Taxonomy" id="652676"/>
    <lineage>
        <taxon>unclassified sequences</taxon>
        <taxon>metagenomes</taxon>
        <taxon>ecological metagenomes</taxon>
    </lineage>
</organism>
<evidence type="ECO:0000256" key="3">
    <source>
        <dbReference type="ARBA" id="ARBA00023274"/>
    </source>
</evidence>